<protein>
    <submittedName>
        <fullName evidence="1">Uncharacterized protein</fullName>
    </submittedName>
</protein>
<sequence>MKRHDGWETIRYEIVPGRDDVNDVVSEIVNEAWHVHRHHPESWKRDGDFKDRAAARIGVLLEDDSSLRASMLAQKDRVLSMLVYRAAELKEAGVDLRDATGAEIHPAAET</sequence>
<dbReference type="AlphaFoldDB" id="A0A7S9LRH6"/>
<dbReference type="RefSeq" id="WP_196103151.1">
    <property type="nucleotide sequence ID" value="NZ_CP064942.1"/>
</dbReference>
<dbReference type="EMBL" id="CP064942">
    <property type="protein sequence ID" value="QPH53942.1"/>
    <property type="molecule type" value="Genomic_DNA"/>
</dbReference>
<organism evidence="1 2">
    <name type="scientific">Pontivivens ytuae</name>
    <dbReference type="NCBI Taxonomy" id="2789856"/>
    <lineage>
        <taxon>Bacteria</taxon>
        <taxon>Pseudomonadati</taxon>
        <taxon>Pseudomonadota</taxon>
        <taxon>Alphaproteobacteria</taxon>
        <taxon>Rhodobacterales</taxon>
        <taxon>Paracoccaceae</taxon>
        <taxon>Pontivivens</taxon>
    </lineage>
</organism>
<keyword evidence="2" id="KW-1185">Reference proteome</keyword>
<name>A0A7S9LRH6_9RHOB</name>
<dbReference type="Proteomes" id="UP000594800">
    <property type="component" value="Chromosome"/>
</dbReference>
<evidence type="ECO:0000313" key="1">
    <source>
        <dbReference type="EMBL" id="QPH53942.1"/>
    </source>
</evidence>
<evidence type="ECO:0000313" key="2">
    <source>
        <dbReference type="Proteomes" id="UP000594800"/>
    </source>
</evidence>
<proteinExistence type="predicted"/>
<gene>
    <name evidence="1" type="ORF">I0K15_19570</name>
</gene>
<reference evidence="1 2" key="1">
    <citation type="submission" date="2020-11" db="EMBL/GenBank/DDBJ databases">
        <title>Description of Pontivivens ytuae sp. nov. isolated from deep sea sediment of Mariana Trench.</title>
        <authorList>
            <person name="Wang Z."/>
            <person name="Sun Q.-L."/>
            <person name="Xu X.-D."/>
            <person name="Tang Y.-Z."/>
            <person name="Zhang J."/>
        </authorList>
    </citation>
    <scope>NUCLEOTIDE SEQUENCE [LARGE SCALE GENOMIC DNA]</scope>
    <source>
        <strain evidence="1 2">MT2928</strain>
    </source>
</reference>
<dbReference type="KEGG" id="poz:I0K15_19570"/>
<accession>A0A7S9LRH6</accession>